<name>A0A2H9TD40_9ZZZZ</name>
<feature type="compositionally biased region" description="Low complexity" evidence="1">
    <location>
        <begin position="194"/>
        <end position="213"/>
    </location>
</feature>
<feature type="compositionally biased region" description="Polar residues" evidence="1">
    <location>
        <begin position="48"/>
        <end position="58"/>
    </location>
</feature>
<gene>
    <name evidence="2" type="ORF">CI610_00041</name>
</gene>
<feature type="compositionally biased region" description="Basic and acidic residues" evidence="1">
    <location>
        <begin position="137"/>
        <end position="149"/>
    </location>
</feature>
<feature type="compositionally biased region" description="Basic and acidic residues" evidence="1">
    <location>
        <begin position="266"/>
        <end position="278"/>
    </location>
</feature>
<sequence>MKTSCKQTDSTELLVSDFSHLKCSFPVTSDRTPNIDEITIELAVNEKNLPSDSANSTLKPDPLKRTRSSRRESKKKASTTRQSPEKQTGYVPAQPPHPPIEEVSNTGKTSVALQNQTPDIPLDKPQRAADTINNSDDSQKLFSDNKMDTETNTQSAPPPVIRITSSTNIDDVTQGDTINPLNITSGDEPLDLPTTSDTDNDQQQTYSSQTSLSHIRNNDRASTVDKMTDTHSEPSTTHSTEELTQPDDEINGKNTPSGASQEMQEQSEKYGIQDRHSPASEGSASLTKPTDLAESISNPSEI</sequence>
<proteinExistence type="predicted"/>
<comment type="caution">
    <text evidence="2">The sequence shown here is derived from an EMBL/GenBank/DDBJ whole genome shotgun (WGS) entry which is preliminary data.</text>
</comment>
<feature type="compositionally biased region" description="Basic and acidic residues" evidence="1">
    <location>
        <begin position="216"/>
        <end position="232"/>
    </location>
</feature>
<reference evidence="2" key="1">
    <citation type="journal article" date="2017" name="Appl. Environ. Microbiol.">
        <title>Molecular characterization of an Endozoicomonas-like organism causing infection in king scallop Pecten maximus L.</title>
        <authorList>
            <person name="Cano I."/>
            <person name="van Aerle R."/>
            <person name="Ross S."/>
            <person name="Verner-Jeffreys D.W."/>
            <person name="Paley R.K."/>
            <person name="Rimmer G."/>
            <person name="Ryder D."/>
            <person name="Hooper P."/>
            <person name="Stone D."/>
            <person name="Feist S.W."/>
        </authorList>
    </citation>
    <scope>NUCLEOTIDE SEQUENCE</scope>
</reference>
<protein>
    <submittedName>
        <fullName evidence="2">Uncharacterized protein</fullName>
    </submittedName>
</protein>
<feature type="compositionally biased region" description="Polar residues" evidence="1">
    <location>
        <begin position="163"/>
        <end position="185"/>
    </location>
</feature>
<feature type="compositionally biased region" description="Polar residues" evidence="1">
    <location>
        <begin position="103"/>
        <end position="118"/>
    </location>
</feature>
<feature type="compositionally biased region" description="Polar residues" evidence="1">
    <location>
        <begin position="252"/>
        <end position="264"/>
    </location>
</feature>
<dbReference type="EMBL" id="NSIT01000001">
    <property type="protein sequence ID" value="PJE80988.1"/>
    <property type="molecule type" value="Genomic_DNA"/>
</dbReference>
<dbReference type="AlphaFoldDB" id="A0A2H9TD40"/>
<organism evidence="2">
    <name type="scientific">invertebrate metagenome</name>
    <dbReference type="NCBI Taxonomy" id="1711999"/>
    <lineage>
        <taxon>unclassified sequences</taxon>
        <taxon>metagenomes</taxon>
        <taxon>organismal metagenomes</taxon>
    </lineage>
</organism>
<feature type="region of interest" description="Disordered" evidence="1">
    <location>
        <begin position="45"/>
        <end position="302"/>
    </location>
</feature>
<accession>A0A2H9TD40</accession>
<feature type="compositionally biased region" description="Basic residues" evidence="1">
    <location>
        <begin position="65"/>
        <end position="78"/>
    </location>
</feature>
<evidence type="ECO:0000313" key="2">
    <source>
        <dbReference type="EMBL" id="PJE80988.1"/>
    </source>
</evidence>
<evidence type="ECO:0000256" key="1">
    <source>
        <dbReference type="SAM" id="MobiDB-lite"/>
    </source>
</evidence>